<sequence length="147" mass="15907">MLPMRLSRRLASAAGQSAARPSTAAWASMRALHATPRNGKVHEVKSVDEFESTVKSKAKVIVDGFATWCGPCKAIAPMMEKLSEEPQFKEQVHFVKFDVDELPQVTQLLGVRAMPTFVLFRDGVKEGELVGADPKALATAVAKLADG</sequence>
<reference evidence="4 5" key="1">
    <citation type="journal article" date="2020" name="Genome Biol. Evol.">
        <title>A new high-quality draft genome assembly of the Chinese cordyceps Ophiocordyceps sinensis.</title>
        <authorList>
            <person name="Shu R."/>
            <person name="Zhang J."/>
            <person name="Meng Q."/>
            <person name="Zhang H."/>
            <person name="Zhou G."/>
            <person name="Li M."/>
            <person name="Wu P."/>
            <person name="Zhao Y."/>
            <person name="Chen C."/>
            <person name="Qin Q."/>
        </authorList>
    </citation>
    <scope>NUCLEOTIDE SEQUENCE [LARGE SCALE GENOMIC DNA]</scope>
    <source>
        <strain evidence="4 5">IOZ07</strain>
    </source>
</reference>
<evidence type="ECO:0000259" key="3">
    <source>
        <dbReference type="PROSITE" id="PS51352"/>
    </source>
</evidence>
<dbReference type="EMBL" id="JAAVMX010000005">
    <property type="protein sequence ID" value="KAF4509097.1"/>
    <property type="molecule type" value="Genomic_DNA"/>
</dbReference>
<gene>
    <name evidence="4" type="ORF">G6O67_005400</name>
</gene>
<dbReference type="FunFam" id="3.40.30.10:FF:000245">
    <property type="entry name" value="Thioredoxin"/>
    <property type="match status" value="1"/>
</dbReference>
<dbReference type="SUPFAM" id="SSF52833">
    <property type="entry name" value="Thioredoxin-like"/>
    <property type="match status" value="1"/>
</dbReference>
<dbReference type="InterPro" id="IPR013766">
    <property type="entry name" value="Thioredoxin_domain"/>
</dbReference>
<dbReference type="InterPro" id="IPR036249">
    <property type="entry name" value="Thioredoxin-like_sf"/>
</dbReference>
<dbReference type="Pfam" id="PF00085">
    <property type="entry name" value="Thioredoxin"/>
    <property type="match status" value="1"/>
</dbReference>
<feature type="domain" description="Thioredoxin" evidence="3">
    <location>
        <begin position="23"/>
        <end position="146"/>
    </location>
</feature>
<dbReference type="OrthoDB" id="10263751at2759"/>
<dbReference type="AlphaFoldDB" id="A0A8H4PRH9"/>
<dbReference type="CDD" id="cd02947">
    <property type="entry name" value="TRX_family"/>
    <property type="match status" value="1"/>
</dbReference>
<dbReference type="Proteomes" id="UP000557566">
    <property type="component" value="Unassembled WGS sequence"/>
</dbReference>
<keyword evidence="5" id="KW-1185">Reference proteome</keyword>
<dbReference type="PRINTS" id="PR00421">
    <property type="entry name" value="THIOREDOXIN"/>
</dbReference>
<protein>
    <recommendedName>
        <fullName evidence="3">Thioredoxin domain-containing protein</fullName>
    </recommendedName>
</protein>
<accession>A0A8H4PRH9</accession>
<proteinExistence type="inferred from homology"/>
<evidence type="ECO:0000256" key="1">
    <source>
        <dbReference type="ARBA" id="ARBA00008987"/>
    </source>
</evidence>
<evidence type="ECO:0000313" key="5">
    <source>
        <dbReference type="Proteomes" id="UP000557566"/>
    </source>
</evidence>
<comment type="similarity">
    <text evidence="1">Belongs to the thioredoxin family.</text>
</comment>
<dbReference type="PROSITE" id="PS51352">
    <property type="entry name" value="THIOREDOXIN_2"/>
    <property type="match status" value="1"/>
</dbReference>
<keyword evidence="2" id="KW-1015">Disulfide bond</keyword>
<evidence type="ECO:0000313" key="4">
    <source>
        <dbReference type="EMBL" id="KAF4509097.1"/>
    </source>
</evidence>
<organism evidence="4 5">
    <name type="scientific">Ophiocordyceps sinensis</name>
    <dbReference type="NCBI Taxonomy" id="72228"/>
    <lineage>
        <taxon>Eukaryota</taxon>
        <taxon>Fungi</taxon>
        <taxon>Dikarya</taxon>
        <taxon>Ascomycota</taxon>
        <taxon>Pezizomycotina</taxon>
        <taxon>Sordariomycetes</taxon>
        <taxon>Hypocreomycetidae</taxon>
        <taxon>Hypocreales</taxon>
        <taxon>Ophiocordycipitaceae</taxon>
        <taxon>Ophiocordyceps</taxon>
    </lineage>
</organism>
<dbReference type="PANTHER" id="PTHR46115">
    <property type="entry name" value="THIOREDOXIN-LIKE PROTEIN 1"/>
    <property type="match status" value="1"/>
</dbReference>
<evidence type="ECO:0000256" key="2">
    <source>
        <dbReference type="ARBA" id="ARBA00023157"/>
    </source>
</evidence>
<dbReference type="Gene3D" id="3.40.30.10">
    <property type="entry name" value="Glutaredoxin"/>
    <property type="match status" value="1"/>
</dbReference>
<comment type="caution">
    <text evidence="4">The sequence shown here is derived from an EMBL/GenBank/DDBJ whole genome shotgun (WGS) entry which is preliminary data.</text>
</comment>
<name>A0A8H4PRH9_9HYPO</name>